<comment type="caution">
    <text evidence="2">The sequence shown here is derived from an EMBL/GenBank/DDBJ whole genome shotgun (WGS) entry which is preliminary data.</text>
</comment>
<dbReference type="PANTHER" id="PTHR40072:SF1">
    <property type="entry name" value="MOLYBDOPTERIN-GUANINE DINUCLEOTIDE BIOSYNTHESIS ADAPTER PROTEIN"/>
    <property type="match status" value="1"/>
</dbReference>
<dbReference type="EMBL" id="JBHLUX010000023">
    <property type="protein sequence ID" value="MFC0470537.1"/>
    <property type="molecule type" value="Genomic_DNA"/>
</dbReference>
<gene>
    <name evidence="2" type="ORF">ACFFHM_08525</name>
</gene>
<dbReference type="SUPFAM" id="SSF52540">
    <property type="entry name" value="P-loop containing nucleoside triphosphate hydrolases"/>
    <property type="match status" value="1"/>
</dbReference>
<dbReference type="PANTHER" id="PTHR40072">
    <property type="entry name" value="MOLYBDOPTERIN-GUANINE DINUCLEOTIDE BIOSYNTHESIS ADAPTER PROTEIN-RELATED"/>
    <property type="match status" value="1"/>
</dbReference>
<evidence type="ECO:0000313" key="3">
    <source>
        <dbReference type="Proteomes" id="UP001589838"/>
    </source>
</evidence>
<dbReference type="InterPro" id="IPR027417">
    <property type="entry name" value="P-loop_NTPase"/>
</dbReference>
<evidence type="ECO:0000259" key="1">
    <source>
        <dbReference type="Pfam" id="PF03205"/>
    </source>
</evidence>
<organism evidence="2 3">
    <name type="scientific">Halalkalibacter kiskunsagensis</name>
    <dbReference type="NCBI Taxonomy" id="1548599"/>
    <lineage>
        <taxon>Bacteria</taxon>
        <taxon>Bacillati</taxon>
        <taxon>Bacillota</taxon>
        <taxon>Bacilli</taxon>
        <taxon>Bacillales</taxon>
        <taxon>Bacillaceae</taxon>
        <taxon>Halalkalibacter</taxon>
    </lineage>
</organism>
<dbReference type="InterPro" id="IPR052539">
    <property type="entry name" value="MGD_biosynthesis_adapter"/>
</dbReference>
<dbReference type="InterPro" id="IPR004435">
    <property type="entry name" value="MobB_dom"/>
</dbReference>
<dbReference type="RefSeq" id="WP_335961523.1">
    <property type="nucleotide sequence ID" value="NZ_JAXBLX010000018.1"/>
</dbReference>
<dbReference type="Gene3D" id="3.40.50.300">
    <property type="entry name" value="P-loop containing nucleotide triphosphate hydrolases"/>
    <property type="match status" value="1"/>
</dbReference>
<protein>
    <submittedName>
        <fullName evidence="2">Molybdopterin-guanine dinucleotide biosynthesis protein B</fullName>
    </submittedName>
</protein>
<reference evidence="2 3" key="1">
    <citation type="submission" date="2024-09" db="EMBL/GenBank/DDBJ databases">
        <authorList>
            <person name="Sun Q."/>
            <person name="Mori K."/>
        </authorList>
    </citation>
    <scope>NUCLEOTIDE SEQUENCE [LARGE SCALE GENOMIC DNA]</scope>
    <source>
        <strain evidence="2 3">NCAIM B.02610</strain>
    </source>
</reference>
<proteinExistence type="predicted"/>
<evidence type="ECO:0000313" key="2">
    <source>
        <dbReference type="EMBL" id="MFC0470537.1"/>
    </source>
</evidence>
<sequence>MENLIKKSADQGWLVASIKHHGHSVAQKNEIEIKDSQRHQKAGATITAVEGGGSLQIHSKNQSWSLGKLLKLYEHFSPDIIFVEGFKKERYSKVVLLRDEKDIALLHEVSNILCAITWKPLPVMKFGFPIFSLEDQASYVEFILQKLSDDNESTSI</sequence>
<feature type="domain" description="Molybdopterin-guanine dinucleotide biosynthesis protein B (MobB)" evidence="1">
    <location>
        <begin position="1"/>
        <end position="115"/>
    </location>
</feature>
<name>A0ABV6KC50_9BACI</name>
<keyword evidence="3" id="KW-1185">Reference proteome</keyword>
<accession>A0ABV6KC50</accession>
<dbReference type="Proteomes" id="UP001589838">
    <property type="component" value="Unassembled WGS sequence"/>
</dbReference>
<dbReference type="Pfam" id="PF03205">
    <property type="entry name" value="MobB"/>
    <property type="match status" value="1"/>
</dbReference>